<evidence type="ECO:0000313" key="3">
    <source>
        <dbReference type="Proteomes" id="UP000654075"/>
    </source>
</evidence>
<accession>A0A813GQ79</accession>
<proteinExistence type="predicted"/>
<reference evidence="2" key="1">
    <citation type="submission" date="2021-02" db="EMBL/GenBank/DDBJ databases">
        <authorList>
            <person name="Dougan E. K."/>
            <person name="Rhodes N."/>
            <person name="Thang M."/>
            <person name="Chan C."/>
        </authorList>
    </citation>
    <scope>NUCLEOTIDE SEQUENCE</scope>
</reference>
<comment type="caution">
    <text evidence="2">The sequence shown here is derived from an EMBL/GenBank/DDBJ whole genome shotgun (WGS) entry which is preliminary data.</text>
</comment>
<dbReference type="Proteomes" id="UP000654075">
    <property type="component" value="Unassembled WGS sequence"/>
</dbReference>
<protein>
    <submittedName>
        <fullName evidence="2">Uncharacterized protein</fullName>
    </submittedName>
</protein>
<evidence type="ECO:0000313" key="2">
    <source>
        <dbReference type="EMBL" id="CAE8627166.1"/>
    </source>
</evidence>
<keyword evidence="3" id="KW-1185">Reference proteome</keyword>
<dbReference type="AlphaFoldDB" id="A0A813GQ79"/>
<dbReference type="EMBL" id="CAJNNV010029114">
    <property type="protein sequence ID" value="CAE8627166.1"/>
    <property type="molecule type" value="Genomic_DNA"/>
</dbReference>
<feature type="chain" id="PRO_5032802484" evidence="1">
    <location>
        <begin position="25"/>
        <end position="180"/>
    </location>
</feature>
<sequence length="180" mass="19478">MARSSMARILLSPILVSLSVVGSAAVASATVASVTSATTPGGGTGCSEEGTSLIQAARKGQKLAAHTHLTMNIAGQGERRVEREREKHPKTILVSHRSCSEDQSLQCSKGFIAEIKKMAAVAAQYPIINETHLFTRLPDTISSDPRWARHIQPGIRGRCFWFWKPAIINDQYAFEGGCCQ</sequence>
<name>A0A813GQ79_POLGL</name>
<gene>
    <name evidence="2" type="ORF">PGLA1383_LOCUS43996</name>
</gene>
<evidence type="ECO:0000256" key="1">
    <source>
        <dbReference type="SAM" id="SignalP"/>
    </source>
</evidence>
<keyword evidence="1" id="KW-0732">Signal</keyword>
<feature type="signal peptide" evidence="1">
    <location>
        <begin position="1"/>
        <end position="24"/>
    </location>
</feature>
<organism evidence="2 3">
    <name type="scientific">Polarella glacialis</name>
    <name type="common">Dinoflagellate</name>
    <dbReference type="NCBI Taxonomy" id="89957"/>
    <lineage>
        <taxon>Eukaryota</taxon>
        <taxon>Sar</taxon>
        <taxon>Alveolata</taxon>
        <taxon>Dinophyceae</taxon>
        <taxon>Suessiales</taxon>
        <taxon>Suessiaceae</taxon>
        <taxon>Polarella</taxon>
    </lineage>
</organism>